<feature type="region of interest" description="Disordered" evidence="1">
    <location>
        <begin position="35"/>
        <end position="65"/>
    </location>
</feature>
<dbReference type="RefSeq" id="WP_135342462.1">
    <property type="nucleotide sequence ID" value="NZ_SRID01000584.1"/>
</dbReference>
<evidence type="ECO:0000256" key="1">
    <source>
        <dbReference type="SAM" id="MobiDB-lite"/>
    </source>
</evidence>
<sequence>MTSHIDLVLARALTIAEPTDIEAAESRIAARLAATHRAEGEHIRPSPGATDPAATVPPQRQPANRMSRDLRTLCEAIIARPDALALLRELLTRRLLEPPGARVLGCVLHLASHTDSAQFWWQFAAGAGDPAAAYCLYLHHMAMGEDAVAHGWLNWWHEVACTRVPPVLDPLHEDAETDHEMAIAIRVLRALGKERDLPPAARAVLAYVPQAVDFVDDLELDLPLPEPDFAGRIESLTA</sequence>
<feature type="non-terminal residue" evidence="2">
    <location>
        <position position="238"/>
    </location>
</feature>
<gene>
    <name evidence="2" type="ORF">E4099_31200</name>
</gene>
<dbReference type="AlphaFoldDB" id="A0A4Z0FS33"/>
<organism evidence="2 3">
    <name type="scientific">Streptomyces palmae</name>
    <dbReference type="NCBI Taxonomy" id="1701085"/>
    <lineage>
        <taxon>Bacteria</taxon>
        <taxon>Bacillati</taxon>
        <taxon>Actinomycetota</taxon>
        <taxon>Actinomycetes</taxon>
        <taxon>Kitasatosporales</taxon>
        <taxon>Streptomycetaceae</taxon>
        <taxon>Streptomyces</taxon>
    </lineage>
</organism>
<protein>
    <submittedName>
        <fullName evidence="2">Uncharacterized protein</fullName>
    </submittedName>
</protein>
<dbReference type="OrthoDB" id="4321441at2"/>
<name>A0A4Z0FS33_9ACTN</name>
<dbReference type="Proteomes" id="UP000297948">
    <property type="component" value="Unassembled WGS sequence"/>
</dbReference>
<keyword evidence="3" id="KW-1185">Reference proteome</keyword>
<comment type="caution">
    <text evidence="2">The sequence shown here is derived from an EMBL/GenBank/DDBJ whole genome shotgun (WGS) entry which is preliminary data.</text>
</comment>
<reference evidence="2 3" key="1">
    <citation type="submission" date="2019-03" db="EMBL/GenBank/DDBJ databases">
        <authorList>
            <person name="Gonzalez-Pimentel J.L."/>
        </authorList>
    </citation>
    <scope>NUCLEOTIDE SEQUENCE [LARGE SCALE GENOMIC DNA]</scope>
    <source>
        <strain evidence="2 3">JCM 31289</strain>
    </source>
</reference>
<accession>A0A4Z0FS33</accession>
<proteinExistence type="predicted"/>
<dbReference type="EMBL" id="SRID01000584">
    <property type="protein sequence ID" value="TGA84897.1"/>
    <property type="molecule type" value="Genomic_DNA"/>
</dbReference>
<evidence type="ECO:0000313" key="2">
    <source>
        <dbReference type="EMBL" id="TGA84897.1"/>
    </source>
</evidence>
<evidence type="ECO:0000313" key="3">
    <source>
        <dbReference type="Proteomes" id="UP000297948"/>
    </source>
</evidence>